<dbReference type="EMBL" id="CAWYQH010000141">
    <property type="protein sequence ID" value="CAK8694119.1"/>
    <property type="molecule type" value="Genomic_DNA"/>
</dbReference>
<feature type="domain" description="G-protein coupled receptors family 3 profile" evidence="7">
    <location>
        <begin position="1"/>
        <end position="71"/>
    </location>
</feature>
<evidence type="ECO:0000313" key="8">
    <source>
        <dbReference type="EMBL" id="CAK8694119.1"/>
    </source>
</evidence>
<organism evidence="8 9">
    <name type="scientific">Clavelina lepadiformis</name>
    <name type="common">Light-bulb sea squirt</name>
    <name type="synonym">Ascidia lepadiformis</name>
    <dbReference type="NCBI Taxonomy" id="159417"/>
    <lineage>
        <taxon>Eukaryota</taxon>
        <taxon>Metazoa</taxon>
        <taxon>Chordata</taxon>
        <taxon>Tunicata</taxon>
        <taxon>Ascidiacea</taxon>
        <taxon>Aplousobranchia</taxon>
        <taxon>Clavelinidae</taxon>
        <taxon>Clavelina</taxon>
    </lineage>
</organism>
<dbReference type="InterPro" id="IPR050726">
    <property type="entry name" value="mGluR"/>
</dbReference>
<gene>
    <name evidence="8" type="ORF">CVLEPA_LOCUS27386</name>
</gene>
<keyword evidence="9" id="KW-1185">Reference proteome</keyword>
<comment type="subcellular location">
    <subcellularLocation>
        <location evidence="1">Membrane</location>
        <topology evidence="1">Multi-pass membrane protein</topology>
    </subcellularLocation>
</comment>
<protein>
    <recommendedName>
        <fullName evidence="7">G-protein coupled receptors family 3 profile domain-containing protein</fullName>
    </recommendedName>
</protein>
<keyword evidence="3 6" id="KW-1133">Transmembrane helix</keyword>
<evidence type="ECO:0000256" key="1">
    <source>
        <dbReference type="ARBA" id="ARBA00004141"/>
    </source>
</evidence>
<keyword evidence="5" id="KW-0325">Glycoprotein</keyword>
<evidence type="ECO:0000313" key="9">
    <source>
        <dbReference type="Proteomes" id="UP001642483"/>
    </source>
</evidence>
<name>A0ABP0GQT6_CLALP</name>
<evidence type="ECO:0000256" key="5">
    <source>
        <dbReference type="ARBA" id="ARBA00023180"/>
    </source>
</evidence>
<dbReference type="InterPro" id="IPR017978">
    <property type="entry name" value="GPCR_3_C"/>
</dbReference>
<dbReference type="PROSITE" id="PS50259">
    <property type="entry name" value="G_PROTEIN_RECEP_F3_4"/>
    <property type="match status" value="1"/>
</dbReference>
<keyword evidence="2 6" id="KW-0812">Transmembrane</keyword>
<proteinExistence type="predicted"/>
<accession>A0ABP0GQT6</accession>
<reference evidence="8 9" key="1">
    <citation type="submission" date="2024-02" db="EMBL/GenBank/DDBJ databases">
        <authorList>
            <person name="Daric V."/>
            <person name="Darras S."/>
        </authorList>
    </citation>
    <scope>NUCLEOTIDE SEQUENCE [LARGE SCALE GENOMIC DNA]</scope>
</reference>
<comment type="caution">
    <text evidence="8">The sequence shown here is derived from an EMBL/GenBank/DDBJ whole genome shotgun (WGS) entry which is preliminary data.</text>
</comment>
<evidence type="ECO:0000256" key="3">
    <source>
        <dbReference type="ARBA" id="ARBA00022989"/>
    </source>
</evidence>
<dbReference type="Pfam" id="PF00003">
    <property type="entry name" value="7tm_3"/>
    <property type="match status" value="1"/>
</dbReference>
<evidence type="ECO:0000256" key="6">
    <source>
        <dbReference type="SAM" id="Phobius"/>
    </source>
</evidence>
<evidence type="ECO:0000259" key="7">
    <source>
        <dbReference type="PROSITE" id="PS50259"/>
    </source>
</evidence>
<dbReference type="PANTHER" id="PTHR24060">
    <property type="entry name" value="METABOTROPIC GLUTAMATE RECEPTOR"/>
    <property type="match status" value="1"/>
</dbReference>
<feature type="transmembrane region" description="Helical" evidence="6">
    <location>
        <begin position="34"/>
        <end position="56"/>
    </location>
</feature>
<evidence type="ECO:0000256" key="4">
    <source>
        <dbReference type="ARBA" id="ARBA00023136"/>
    </source>
</evidence>
<sequence length="116" mass="12798">MVLLVWSLFNPPNASVYYPSLKESLLACNDVEDLIVLIGLAYPFLLILSCTILATINRKVPTGFNETQYIGSYKASTMSNVAPRSVTSQTTKGDKEISHNDLEMSIKEIKETALVV</sequence>
<dbReference type="Proteomes" id="UP001642483">
    <property type="component" value="Unassembled WGS sequence"/>
</dbReference>
<evidence type="ECO:0000256" key="2">
    <source>
        <dbReference type="ARBA" id="ARBA00022692"/>
    </source>
</evidence>
<keyword evidence="4 6" id="KW-0472">Membrane</keyword>